<dbReference type="EMBL" id="CP035107">
    <property type="protein sequence ID" value="QAR30540.1"/>
    <property type="molecule type" value="Genomic_DNA"/>
</dbReference>
<dbReference type="Proteomes" id="UP000287701">
    <property type="component" value="Chromosome"/>
</dbReference>
<proteinExistence type="predicted"/>
<evidence type="ECO:0000313" key="1">
    <source>
        <dbReference type="EMBL" id="QAR30540.1"/>
    </source>
</evidence>
<protein>
    <submittedName>
        <fullName evidence="1">Uncharacterized protein</fullName>
    </submittedName>
</protein>
<dbReference type="AlphaFoldDB" id="A0A410JQV8"/>
<name>A0A410JQV8_ORNRH</name>
<dbReference type="OrthoDB" id="1454411at2"/>
<sequence length="350" mass="41417">MKKNLFFLVLFCVAKVFSQNIDFICDVTDKIGYSVTDLSVEFYKSDTYIKERYQQFSDVKNSTPEELLKSHISAKDNEWLSYNYGKDVTWEDSKIKELLNENNYIELLFRLNFRVSNKEYSIVKLNAKSKSSSIPIAFLMKKNEGRWFFTDEKILQSLKLIIYLLPIGDIYSIFNNETRNDNRNLDIFRDKIWIDNSFNFYAFINGFGEYLLKNDNKNDISLGLKENISLEINTKGIIPFINQEFCTYFKNENSRMQNPYINKVIDSIQKITNQKVYPLNSVKVTINEKNFFYLKYIEVDGDKTYNNVMVFDDNFNIINQLDEIYKLLDSSNQENLKNIFSNSKTIIIYK</sequence>
<dbReference type="RefSeq" id="WP_128501028.1">
    <property type="nucleotide sequence ID" value="NZ_CP035107.1"/>
</dbReference>
<accession>A0A410JQV8</accession>
<organism evidence="1 2">
    <name type="scientific">Ornithobacterium rhinotracheale</name>
    <dbReference type="NCBI Taxonomy" id="28251"/>
    <lineage>
        <taxon>Bacteria</taxon>
        <taxon>Pseudomonadati</taxon>
        <taxon>Bacteroidota</taxon>
        <taxon>Flavobacteriia</taxon>
        <taxon>Flavobacteriales</taxon>
        <taxon>Weeksellaceae</taxon>
        <taxon>Ornithobacterium</taxon>
    </lineage>
</organism>
<evidence type="ECO:0000313" key="2">
    <source>
        <dbReference type="Proteomes" id="UP000287701"/>
    </source>
</evidence>
<gene>
    <name evidence="1" type="ORF">EQP59_03805</name>
</gene>
<reference evidence="1 2" key="1">
    <citation type="submission" date="2019-01" db="EMBL/GenBank/DDBJ databases">
        <title>Whole Genome of Ornithobacterium rhinotracheale FARPER-174b.</title>
        <authorList>
            <person name="Tataje-Lavanda L.A."/>
            <person name="Montalvan A."/>
            <person name="Montesinos R."/>
            <person name="Zimic M."/>
            <person name="Fernandez-Sanchez M."/>
            <person name="Fernandez-Diaz M."/>
        </authorList>
    </citation>
    <scope>NUCLEOTIDE SEQUENCE [LARGE SCALE GENOMIC DNA]</scope>
    <source>
        <strain evidence="1 2">FARPER-174b</strain>
    </source>
</reference>